<dbReference type="PROSITE" id="PS50076">
    <property type="entry name" value="DNAJ_2"/>
    <property type="match status" value="1"/>
</dbReference>
<dbReference type="Gene3D" id="1.10.287.110">
    <property type="entry name" value="DnaJ domain"/>
    <property type="match status" value="1"/>
</dbReference>
<proteinExistence type="predicted"/>
<dbReference type="RefSeq" id="WP_067464987.1">
    <property type="nucleotide sequence ID" value="NZ_AP019389.1"/>
</dbReference>
<keyword evidence="2" id="KW-1185">Reference proteome</keyword>
<name>A0A222ERA8_9SPHN</name>
<protein>
    <submittedName>
        <fullName evidence="1">Uncharacterized protein</fullName>
    </submittedName>
</protein>
<dbReference type="EMBL" id="AP019389">
    <property type="protein sequence ID" value="BBI19419.1"/>
    <property type="molecule type" value="Genomic_DNA"/>
</dbReference>
<evidence type="ECO:0000313" key="2">
    <source>
        <dbReference type="Proteomes" id="UP000290057"/>
    </source>
</evidence>
<dbReference type="CDD" id="cd06257">
    <property type="entry name" value="DnaJ"/>
    <property type="match status" value="1"/>
</dbReference>
<sequence length="100" mass="11245">MIRLLALALLLAVVCRWIFGKWPWEYLATKSPSERALDRARHLLDVRPGASAEDIRLAHRRIATIIHPDKGGSASALQEANAARDLLLDQISRTRTEPPR</sequence>
<reference evidence="1 2" key="1">
    <citation type="submission" date="2019-01" db="EMBL/GenBank/DDBJ databases">
        <title>Complete genome sequence of Erythrobacter flavus KJ5.</title>
        <authorList>
            <person name="Kanesaki Y."/>
            <person name="Brotosudarmo T."/>
            <person name="Moriuchi R."/>
            <person name="Awai K."/>
        </authorList>
    </citation>
    <scope>NUCLEOTIDE SEQUENCE [LARGE SCALE GENOMIC DNA]</scope>
    <source>
        <strain evidence="1 2">KJ5</strain>
    </source>
</reference>
<dbReference type="SMART" id="SM00271">
    <property type="entry name" value="DnaJ"/>
    <property type="match status" value="1"/>
</dbReference>
<dbReference type="Pfam" id="PF00226">
    <property type="entry name" value="DnaJ"/>
    <property type="match status" value="1"/>
</dbReference>
<evidence type="ECO:0000313" key="1">
    <source>
        <dbReference type="EMBL" id="BBI19419.1"/>
    </source>
</evidence>
<dbReference type="InterPro" id="IPR036869">
    <property type="entry name" value="J_dom_sf"/>
</dbReference>
<dbReference type="AlphaFoldDB" id="A0A222ERA8"/>
<accession>A0A222ERA8</accession>
<gene>
    <name evidence="1" type="ORF">EKJ_02660</name>
</gene>
<organism evidence="1 2">
    <name type="scientific">Qipengyuania flava</name>
    <dbReference type="NCBI Taxonomy" id="192812"/>
    <lineage>
        <taxon>Bacteria</taxon>
        <taxon>Pseudomonadati</taxon>
        <taxon>Pseudomonadota</taxon>
        <taxon>Alphaproteobacteria</taxon>
        <taxon>Sphingomonadales</taxon>
        <taxon>Erythrobacteraceae</taxon>
        <taxon>Qipengyuania</taxon>
    </lineage>
</organism>
<dbReference type="InterPro" id="IPR001623">
    <property type="entry name" value="DnaJ_domain"/>
</dbReference>
<dbReference type="Proteomes" id="UP000290057">
    <property type="component" value="Chromosome"/>
</dbReference>
<dbReference type="SUPFAM" id="SSF46565">
    <property type="entry name" value="Chaperone J-domain"/>
    <property type="match status" value="1"/>
</dbReference>